<gene>
    <name evidence="2" type="ORF">GSTENG00035288001</name>
</gene>
<reference evidence="2" key="1">
    <citation type="journal article" date="2004" name="Nature">
        <title>Genome duplication in the teleost fish Tetraodon nigroviridis reveals the early vertebrate proto-karyotype.</title>
        <authorList>
            <person name="Jaillon O."/>
            <person name="Aury J.-M."/>
            <person name="Brunet F."/>
            <person name="Petit J.-L."/>
            <person name="Stange-Thomann N."/>
            <person name="Mauceli E."/>
            <person name="Bouneau L."/>
            <person name="Fischer C."/>
            <person name="Ozouf-Costaz C."/>
            <person name="Bernot A."/>
            <person name="Nicaud S."/>
            <person name="Jaffe D."/>
            <person name="Fisher S."/>
            <person name="Lutfalla G."/>
            <person name="Dossat C."/>
            <person name="Segurens B."/>
            <person name="Dasilva C."/>
            <person name="Salanoubat M."/>
            <person name="Levy M."/>
            <person name="Boudet N."/>
            <person name="Castellano S."/>
            <person name="Anthouard V."/>
            <person name="Jubin C."/>
            <person name="Castelli V."/>
            <person name="Katinka M."/>
            <person name="Vacherie B."/>
            <person name="Biemont C."/>
            <person name="Skalli Z."/>
            <person name="Cattolico L."/>
            <person name="Poulain J."/>
            <person name="De Berardinis V."/>
            <person name="Cruaud C."/>
            <person name="Duprat S."/>
            <person name="Brottier P."/>
            <person name="Coutanceau J.-P."/>
            <person name="Gouzy J."/>
            <person name="Parra G."/>
            <person name="Lardier G."/>
            <person name="Chapple C."/>
            <person name="McKernan K.J."/>
            <person name="McEwan P."/>
            <person name="Bosak S."/>
            <person name="Kellis M."/>
            <person name="Volff J.-N."/>
            <person name="Guigo R."/>
            <person name="Zody M.C."/>
            <person name="Mesirov J."/>
            <person name="Lindblad-Toh K."/>
            <person name="Birren B."/>
            <person name="Nusbaum C."/>
            <person name="Kahn D."/>
            <person name="Robinson-Rechavi M."/>
            <person name="Laudet V."/>
            <person name="Schachter V."/>
            <person name="Quetier F."/>
            <person name="Saurin W."/>
            <person name="Scarpelli C."/>
            <person name="Wincker P."/>
            <person name="Lander E.S."/>
            <person name="Weissenbach J."/>
            <person name="Roest Crollius H."/>
        </authorList>
    </citation>
    <scope>NUCLEOTIDE SEQUENCE [LARGE SCALE GENOMIC DNA]</scope>
</reference>
<sequence length="55" mass="6282">IDCAGILKLRNSDIELRKGETDIGRKNTRVRLVFRVRINQAQWQDGFSAGGFQPH</sequence>
<comment type="caution">
    <text evidence="2">The sequence shown here is derived from an EMBL/GenBank/DDBJ whole genome shotgun (WGS) entry which is preliminary data.</text>
</comment>
<accession>Q4RFJ6</accession>
<dbReference type="GO" id="GO:0000978">
    <property type="term" value="F:RNA polymerase II cis-regulatory region sequence-specific DNA binding"/>
    <property type="evidence" value="ECO:0007669"/>
    <property type="project" value="TreeGrafter"/>
</dbReference>
<evidence type="ECO:0000313" key="2">
    <source>
        <dbReference type="EMBL" id="CAG12836.1"/>
    </source>
</evidence>
<dbReference type="PROSITE" id="PS50254">
    <property type="entry name" value="REL_2"/>
    <property type="match status" value="1"/>
</dbReference>
<organism evidence="2">
    <name type="scientific">Tetraodon nigroviridis</name>
    <name type="common">Spotted green pufferfish</name>
    <name type="synonym">Chelonodon nigroviridis</name>
    <dbReference type="NCBI Taxonomy" id="99883"/>
    <lineage>
        <taxon>Eukaryota</taxon>
        <taxon>Metazoa</taxon>
        <taxon>Chordata</taxon>
        <taxon>Craniata</taxon>
        <taxon>Vertebrata</taxon>
        <taxon>Euteleostomi</taxon>
        <taxon>Actinopterygii</taxon>
        <taxon>Neopterygii</taxon>
        <taxon>Teleostei</taxon>
        <taxon>Neoteleostei</taxon>
        <taxon>Acanthomorphata</taxon>
        <taxon>Eupercaria</taxon>
        <taxon>Tetraodontiformes</taxon>
        <taxon>Tetradontoidea</taxon>
        <taxon>Tetraodontidae</taxon>
        <taxon>Tetraodon</taxon>
    </lineage>
</organism>
<feature type="domain" description="RHD" evidence="1">
    <location>
        <begin position="1"/>
        <end position="55"/>
    </location>
</feature>
<dbReference type="GO" id="GO:0033173">
    <property type="term" value="P:calcineurin-NFAT signaling cascade"/>
    <property type="evidence" value="ECO:0007669"/>
    <property type="project" value="TreeGrafter"/>
</dbReference>
<dbReference type="PANTHER" id="PTHR12533:SF5">
    <property type="entry name" value="NUCLEAR FACTOR OF ACTIVATED T-CELLS, CYTOPLASMIC 1"/>
    <property type="match status" value="1"/>
</dbReference>
<dbReference type="AlphaFoldDB" id="Q4RFJ6"/>
<evidence type="ECO:0000259" key="1">
    <source>
        <dbReference type="PROSITE" id="PS50254"/>
    </source>
</evidence>
<dbReference type="SUPFAM" id="SSF49417">
    <property type="entry name" value="p53-like transcription factors"/>
    <property type="match status" value="1"/>
</dbReference>
<feature type="non-terminal residue" evidence="2">
    <location>
        <position position="1"/>
    </location>
</feature>
<dbReference type="InterPro" id="IPR037059">
    <property type="entry name" value="RHD_DNA_bind_dom_sf"/>
</dbReference>
<dbReference type="InterPro" id="IPR011539">
    <property type="entry name" value="RHD_DNA_bind_dom"/>
</dbReference>
<proteinExistence type="predicted"/>
<dbReference type="PANTHER" id="PTHR12533">
    <property type="entry name" value="NFAT"/>
    <property type="match status" value="1"/>
</dbReference>
<dbReference type="EMBL" id="CAAE01015119">
    <property type="protein sequence ID" value="CAG12836.1"/>
    <property type="molecule type" value="Genomic_DNA"/>
</dbReference>
<dbReference type="Gene3D" id="2.60.40.340">
    <property type="entry name" value="Rel homology domain (RHD), DNA-binding domain"/>
    <property type="match status" value="1"/>
</dbReference>
<name>Q4RFJ6_TETNG</name>
<dbReference type="InterPro" id="IPR008366">
    <property type="entry name" value="NFAT"/>
</dbReference>
<protein>
    <submittedName>
        <fullName evidence="2">(spotted green pufferfish) hypothetical protein</fullName>
    </submittedName>
</protein>
<dbReference type="KEGG" id="tng:GSTEN00035288G001"/>
<dbReference type="OrthoDB" id="5346094at2759"/>
<dbReference type="GO" id="GO:0000981">
    <property type="term" value="F:DNA-binding transcription factor activity, RNA polymerase II-specific"/>
    <property type="evidence" value="ECO:0007669"/>
    <property type="project" value="TreeGrafter"/>
</dbReference>
<reference evidence="2" key="2">
    <citation type="submission" date="2004-02" db="EMBL/GenBank/DDBJ databases">
        <authorList>
            <consortium name="Genoscope"/>
            <consortium name="Whitehead Institute Centre for Genome Research"/>
        </authorList>
    </citation>
    <scope>NUCLEOTIDE SEQUENCE</scope>
</reference>
<dbReference type="InterPro" id="IPR008967">
    <property type="entry name" value="p53-like_TF_DNA-bd_sf"/>
</dbReference>
<dbReference type="GO" id="GO:0005667">
    <property type="term" value="C:transcription regulator complex"/>
    <property type="evidence" value="ECO:0007669"/>
    <property type="project" value="TreeGrafter"/>
</dbReference>